<dbReference type="PANTHER" id="PTHR15492">
    <property type="entry name" value="CYCLIN D1-BINDING PROTEIN 1"/>
    <property type="match status" value="1"/>
</dbReference>
<feature type="compositionally biased region" description="Acidic residues" evidence="1">
    <location>
        <begin position="15"/>
        <end position="34"/>
    </location>
</feature>
<evidence type="ECO:0000313" key="4">
    <source>
        <dbReference type="Proteomes" id="UP000070544"/>
    </source>
</evidence>
<dbReference type="Proteomes" id="UP000070544">
    <property type="component" value="Unassembled WGS sequence"/>
</dbReference>
<feature type="domain" description="Cyclin-D1-binding protein 1-like C-terminal" evidence="2">
    <location>
        <begin position="30"/>
        <end position="136"/>
    </location>
</feature>
<organism evidence="3 4">
    <name type="scientific">Gonapodya prolifera (strain JEL478)</name>
    <name type="common">Monoblepharis prolifera</name>
    <dbReference type="NCBI Taxonomy" id="1344416"/>
    <lineage>
        <taxon>Eukaryota</taxon>
        <taxon>Fungi</taxon>
        <taxon>Fungi incertae sedis</taxon>
        <taxon>Chytridiomycota</taxon>
        <taxon>Chytridiomycota incertae sedis</taxon>
        <taxon>Monoblepharidomycetes</taxon>
        <taxon>Monoblepharidales</taxon>
        <taxon>Gonapodyaceae</taxon>
        <taxon>Gonapodya</taxon>
    </lineage>
</organism>
<feature type="region of interest" description="Disordered" evidence="1">
    <location>
        <begin position="15"/>
        <end position="43"/>
    </location>
</feature>
<evidence type="ECO:0000313" key="3">
    <source>
        <dbReference type="EMBL" id="KXS18607.1"/>
    </source>
</evidence>
<sequence>MKVLQGLLDDALEETEDSLINEGDSGTEGDDSDGEGGNGNEDLFDHKLTARERAVIQLVVSLVKLVKMTFKKLVIRTFVDVLDDTEDNVQWYDAIWEKATSVSSKVDDLAGTAQSPPFSNDEIATESSALISECEQLCSLAESKTEGVHAVWWQNAKQQLRKAQSSFSNVPSLENGTPHGKEHSEVCMYLK</sequence>
<name>A0A139APC4_GONPJ</name>
<accession>A0A139APC4</accession>
<dbReference type="Gene3D" id="1.20.1410.10">
    <property type="entry name" value="I/LWEQ domain"/>
    <property type="match status" value="1"/>
</dbReference>
<dbReference type="Pfam" id="PF20936">
    <property type="entry name" value="GCIP_C"/>
    <property type="match status" value="1"/>
</dbReference>
<keyword evidence="4" id="KW-1185">Reference proteome</keyword>
<evidence type="ECO:0000256" key="1">
    <source>
        <dbReference type="SAM" id="MobiDB-lite"/>
    </source>
</evidence>
<gene>
    <name evidence="3" type="ORF">M427DRAFT_195788</name>
</gene>
<dbReference type="PANTHER" id="PTHR15492:SF1">
    <property type="entry name" value="CYCLIN-D1-BINDING PROTEIN 1"/>
    <property type="match status" value="1"/>
</dbReference>
<reference evidence="3 4" key="1">
    <citation type="journal article" date="2015" name="Genome Biol. Evol.">
        <title>Phylogenomic analyses indicate that early fungi evolved digesting cell walls of algal ancestors of land plants.</title>
        <authorList>
            <person name="Chang Y."/>
            <person name="Wang S."/>
            <person name="Sekimoto S."/>
            <person name="Aerts A.L."/>
            <person name="Choi C."/>
            <person name="Clum A."/>
            <person name="LaButti K.M."/>
            <person name="Lindquist E.A."/>
            <person name="Yee Ngan C."/>
            <person name="Ohm R.A."/>
            <person name="Salamov A.A."/>
            <person name="Grigoriev I.V."/>
            <person name="Spatafora J.W."/>
            <person name="Berbee M.L."/>
        </authorList>
    </citation>
    <scope>NUCLEOTIDE SEQUENCE [LARGE SCALE GENOMIC DNA]</scope>
    <source>
        <strain evidence="3 4">JEL478</strain>
    </source>
</reference>
<dbReference type="EMBL" id="KQ965741">
    <property type="protein sequence ID" value="KXS18607.1"/>
    <property type="molecule type" value="Genomic_DNA"/>
</dbReference>
<proteinExistence type="predicted"/>
<dbReference type="InterPro" id="IPR049318">
    <property type="entry name" value="GCIP_C"/>
</dbReference>
<dbReference type="GO" id="GO:0005634">
    <property type="term" value="C:nucleus"/>
    <property type="evidence" value="ECO:0007669"/>
    <property type="project" value="TreeGrafter"/>
</dbReference>
<dbReference type="InterPro" id="IPR026907">
    <property type="entry name" value="GCIP-like"/>
</dbReference>
<protein>
    <recommendedName>
        <fullName evidence="2">Cyclin-D1-binding protein 1-like C-terminal domain-containing protein</fullName>
    </recommendedName>
</protein>
<dbReference type="AlphaFoldDB" id="A0A139APC4"/>
<evidence type="ECO:0000259" key="2">
    <source>
        <dbReference type="Pfam" id="PF20936"/>
    </source>
</evidence>
<dbReference type="OMA" id="ACAAMSY"/>